<organism evidence="1 2">
    <name type="scientific">Pseudomonas syringae pv. avii</name>
    <dbReference type="NCBI Taxonomy" id="663959"/>
    <lineage>
        <taxon>Bacteria</taxon>
        <taxon>Pseudomonadati</taxon>
        <taxon>Pseudomonadota</taxon>
        <taxon>Gammaproteobacteria</taxon>
        <taxon>Pseudomonadales</taxon>
        <taxon>Pseudomonadaceae</taxon>
        <taxon>Pseudomonas</taxon>
        <taxon>Pseudomonas syringae</taxon>
    </lineage>
</organism>
<accession>A0ABY1U887</accession>
<proteinExistence type="predicted"/>
<dbReference type="InterPro" id="IPR027479">
    <property type="entry name" value="S-Me-THD_N_sf"/>
</dbReference>
<evidence type="ECO:0000313" key="2">
    <source>
        <dbReference type="Proteomes" id="UP000239665"/>
    </source>
</evidence>
<dbReference type="Gene3D" id="3.40.1610.10">
    <property type="entry name" value="CV3147-like domain"/>
    <property type="match status" value="1"/>
</dbReference>
<reference evidence="1 2" key="1">
    <citation type="submission" date="2017-11" db="EMBL/GenBank/DDBJ databases">
        <authorList>
            <person name="Blom J."/>
        </authorList>
    </citation>
    <scope>NUCLEOTIDE SEQUENCE [LARGE SCALE GENOMIC DNA]</scope>
    <source>
        <strain evidence="1 2">CFBP3846</strain>
    </source>
</reference>
<keyword evidence="2" id="KW-1185">Reference proteome</keyword>
<dbReference type="SUPFAM" id="SSF160991">
    <property type="entry name" value="CV3147-like"/>
    <property type="match status" value="1"/>
</dbReference>
<evidence type="ECO:0000313" key="1">
    <source>
        <dbReference type="EMBL" id="SOS27656.1"/>
    </source>
</evidence>
<name>A0ABY1U887_PSESX</name>
<protein>
    <submittedName>
        <fullName evidence="1">Uncharacterized protein</fullName>
    </submittedName>
</protein>
<dbReference type="EMBL" id="LT963402">
    <property type="protein sequence ID" value="SOS27656.1"/>
    <property type="molecule type" value="Genomic_DNA"/>
</dbReference>
<dbReference type="Proteomes" id="UP000239665">
    <property type="component" value="Chromosome 1"/>
</dbReference>
<gene>
    <name evidence="1" type="ORF">CFBP3846_03243</name>
</gene>
<sequence>MAFVLNGQDLDALATGGCFFGSGGGGTLSSAKGLLRHFNKGAYYPAG</sequence>